<gene>
    <name evidence="4" type="ORF">SAMN02799620_02057</name>
</gene>
<dbReference type="InterPro" id="IPR035919">
    <property type="entry name" value="EAL_sf"/>
</dbReference>
<reference evidence="5" key="1">
    <citation type="submission" date="2016-10" db="EMBL/GenBank/DDBJ databases">
        <authorList>
            <person name="Varghese N."/>
            <person name="Submissions S."/>
        </authorList>
    </citation>
    <scope>NUCLEOTIDE SEQUENCE [LARGE SCALE GENOMIC DNA]</scope>
    <source>
        <strain evidence="5">UNC267MFSha1.1M11</strain>
    </source>
</reference>
<dbReference type="InterPro" id="IPR001633">
    <property type="entry name" value="EAL_dom"/>
</dbReference>
<dbReference type="Gene3D" id="3.30.70.270">
    <property type="match status" value="1"/>
</dbReference>
<dbReference type="GO" id="GO:0071111">
    <property type="term" value="F:cyclic-guanylate-specific phosphodiesterase activity"/>
    <property type="evidence" value="ECO:0007669"/>
    <property type="project" value="InterPro"/>
</dbReference>
<feature type="domain" description="EAL" evidence="2">
    <location>
        <begin position="507"/>
        <end position="760"/>
    </location>
</feature>
<proteinExistence type="predicted"/>
<sequence length="769" mass="82697">MPRFAWVASAATVTTAAWCAWLMAGWGGPDVVSAADDLGFVAVSGFAMSCAGYTAWRALGRQRLAWVFITIGLFGWTMGSAAWAYYEWWLGTAPFPSLADAGYLMFPVFVCAGLLVLPVGASGYTYTRLVLDGVIVAGSLFVVAWFAVVRQMFANGGAKTFEVGLSLAYPLTDLVVVTVALLVLARARPGNRAPLVLLTAGVVLMALADCGWAYLISHDDYRTVSAVDLGWAWGLLLIGVGALLSSHLPRSHVDGASAPTAAALWVPYVPLAVAMVIGVANVVWVPELAPALVAFVLLVSAVVFRQVIVVGENRRLLANAEAQAMHDPLTGLANRALFQDRLTHALVLHRRDKQPVAVLSLDLDDFKLVNDGLGHPTGDVLLTSVAERIVGAARSSDTVARLGGDEFAVLLEGDAEQSIQVAQRIAAGFGDPFAIEGHHLPLRPSAGLAIAAPEGPELSAEALMERADVAMYSAKRARAREVRVFSAEMQRAEGWSATRTPVDGAATLQMLGELRSAIDNDDLILMYQPKFDLRDESIVGVEALLRWPHPSRGLLAPDEFLALVREHGLIRSVTELVVTQALDQAALWRDHGFTVPIAVNLFAPSLADLTMSDRIVRALDERGLACETLTVEVTEDLLLDNVDRTRAVIETLRGHGVRVALDDFGSGYSTLAYLRDLPIDEIKLDRDFVSAVRGDRRAGVIVRTVIALAHELGMTTVAEGIENAETVALLREYGCRYAQGYFYSEPLSAAAMLELLTARRRARGAVISS</sequence>
<dbReference type="PROSITE" id="PS50883">
    <property type="entry name" value="EAL"/>
    <property type="match status" value="1"/>
</dbReference>
<feature type="transmembrane region" description="Helical" evidence="1">
    <location>
        <begin position="129"/>
        <end position="147"/>
    </location>
</feature>
<dbReference type="SUPFAM" id="SSF55073">
    <property type="entry name" value="Nucleotide cyclase"/>
    <property type="match status" value="1"/>
</dbReference>
<dbReference type="PANTHER" id="PTHR33121:SF79">
    <property type="entry name" value="CYCLIC DI-GMP PHOSPHODIESTERASE PDED-RELATED"/>
    <property type="match status" value="1"/>
</dbReference>
<feature type="transmembrane region" description="Helical" evidence="1">
    <location>
        <begin position="63"/>
        <end position="86"/>
    </location>
</feature>
<feature type="transmembrane region" description="Helical" evidence="1">
    <location>
        <begin position="167"/>
        <end position="184"/>
    </location>
</feature>
<dbReference type="SMART" id="SM00052">
    <property type="entry name" value="EAL"/>
    <property type="match status" value="1"/>
</dbReference>
<dbReference type="Pfam" id="PF00563">
    <property type="entry name" value="EAL"/>
    <property type="match status" value="1"/>
</dbReference>
<organism evidence="4 5">
    <name type="scientific">Mycolicibacterium fluoranthenivorans</name>
    <dbReference type="NCBI Taxonomy" id="258505"/>
    <lineage>
        <taxon>Bacteria</taxon>
        <taxon>Bacillati</taxon>
        <taxon>Actinomycetota</taxon>
        <taxon>Actinomycetes</taxon>
        <taxon>Mycobacteriales</taxon>
        <taxon>Mycobacteriaceae</taxon>
        <taxon>Mycolicibacterium</taxon>
    </lineage>
</organism>
<evidence type="ECO:0000256" key="1">
    <source>
        <dbReference type="SAM" id="Phobius"/>
    </source>
</evidence>
<accession>A0A1G4W209</accession>
<dbReference type="NCBIfam" id="TIGR00254">
    <property type="entry name" value="GGDEF"/>
    <property type="match status" value="1"/>
</dbReference>
<evidence type="ECO:0000259" key="3">
    <source>
        <dbReference type="PROSITE" id="PS50887"/>
    </source>
</evidence>
<feature type="transmembrane region" description="Helical" evidence="1">
    <location>
        <begin position="229"/>
        <end position="248"/>
    </location>
</feature>
<feature type="domain" description="GGDEF" evidence="3">
    <location>
        <begin position="354"/>
        <end position="487"/>
    </location>
</feature>
<dbReference type="Proteomes" id="UP000199707">
    <property type="component" value="Unassembled WGS sequence"/>
</dbReference>
<dbReference type="InterPro" id="IPR043128">
    <property type="entry name" value="Rev_trsase/Diguanyl_cyclase"/>
</dbReference>
<protein>
    <submittedName>
        <fullName evidence="4">Diguanylate cyclase/phosphodiesterase</fullName>
    </submittedName>
</protein>
<dbReference type="InterPro" id="IPR050706">
    <property type="entry name" value="Cyclic-di-GMP_PDE-like"/>
</dbReference>
<dbReference type="RefSeq" id="WP_090356432.1">
    <property type="nucleotide sequence ID" value="NZ_FMUB01000004.1"/>
</dbReference>
<evidence type="ECO:0000259" key="2">
    <source>
        <dbReference type="PROSITE" id="PS50883"/>
    </source>
</evidence>
<evidence type="ECO:0000313" key="5">
    <source>
        <dbReference type="Proteomes" id="UP000199707"/>
    </source>
</evidence>
<dbReference type="CDD" id="cd01949">
    <property type="entry name" value="GGDEF"/>
    <property type="match status" value="1"/>
</dbReference>
<feature type="transmembrane region" description="Helical" evidence="1">
    <location>
        <begin position="98"/>
        <end position="117"/>
    </location>
</feature>
<dbReference type="SMART" id="SM00267">
    <property type="entry name" value="GGDEF"/>
    <property type="match status" value="1"/>
</dbReference>
<name>A0A1G4W209_9MYCO</name>
<keyword evidence="1" id="KW-1133">Transmembrane helix</keyword>
<keyword evidence="1" id="KW-0472">Membrane</keyword>
<feature type="transmembrane region" description="Helical" evidence="1">
    <location>
        <begin position="288"/>
        <end position="308"/>
    </location>
</feature>
<dbReference type="CDD" id="cd01948">
    <property type="entry name" value="EAL"/>
    <property type="match status" value="1"/>
</dbReference>
<dbReference type="Pfam" id="PF00990">
    <property type="entry name" value="GGDEF"/>
    <property type="match status" value="1"/>
</dbReference>
<feature type="transmembrane region" description="Helical" evidence="1">
    <location>
        <begin position="38"/>
        <end position="56"/>
    </location>
</feature>
<keyword evidence="1" id="KW-0812">Transmembrane</keyword>
<dbReference type="SUPFAM" id="SSF141868">
    <property type="entry name" value="EAL domain-like"/>
    <property type="match status" value="1"/>
</dbReference>
<dbReference type="AlphaFoldDB" id="A0A1G4W209"/>
<dbReference type="Gene3D" id="3.20.20.450">
    <property type="entry name" value="EAL domain"/>
    <property type="match status" value="1"/>
</dbReference>
<feature type="transmembrane region" description="Helical" evidence="1">
    <location>
        <begin position="196"/>
        <end position="217"/>
    </location>
</feature>
<evidence type="ECO:0000313" key="4">
    <source>
        <dbReference type="EMBL" id="SCX15425.1"/>
    </source>
</evidence>
<dbReference type="PANTHER" id="PTHR33121">
    <property type="entry name" value="CYCLIC DI-GMP PHOSPHODIESTERASE PDEF"/>
    <property type="match status" value="1"/>
</dbReference>
<dbReference type="STRING" id="1502745.SAMN02799620_02057"/>
<dbReference type="EMBL" id="FMUB01000004">
    <property type="protein sequence ID" value="SCX15425.1"/>
    <property type="molecule type" value="Genomic_DNA"/>
</dbReference>
<dbReference type="InterPro" id="IPR000160">
    <property type="entry name" value="GGDEF_dom"/>
</dbReference>
<dbReference type="InterPro" id="IPR029787">
    <property type="entry name" value="Nucleotide_cyclase"/>
</dbReference>
<feature type="transmembrane region" description="Helical" evidence="1">
    <location>
        <begin position="260"/>
        <end position="282"/>
    </location>
</feature>
<dbReference type="PROSITE" id="PS50887">
    <property type="entry name" value="GGDEF"/>
    <property type="match status" value="1"/>
</dbReference>